<keyword evidence="1" id="KW-0694">RNA-binding</keyword>
<accession>A0AAV5CUX7</accession>
<dbReference type="Proteomes" id="UP001054889">
    <property type="component" value="Unassembled WGS sequence"/>
</dbReference>
<dbReference type="GO" id="GO:0003723">
    <property type="term" value="F:RNA binding"/>
    <property type="evidence" value="ECO:0007669"/>
    <property type="project" value="UniProtKB-KW"/>
</dbReference>
<comment type="caution">
    <text evidence="3">The sequence shown here is derived from an EMBL/GenBank/DDBJ whole genome shotgun (WGS) entry which is preliminary data.</text>
</comment>
<evidence type="ECO:0000256" key="1">
    <source>
        <dbReference type="ARBA" id="ARBA00022884"/>
    </source>
</evidence>
<dbReference type="SUPFAM" id="SSF54928">
    <property type="entry name" value="RNA-binding domain, RBD"/>
    <property type="match status" value="1"/>
</dbReference>
<dbReference type="EMBL" id="BQKI01000009">
    <property type="protein sequence ID" value="GJN01946.1"/>
    <property type="molecule type" value="Genomic_DNA"/>
</dbReference>
<organism evidence="3 4">
    <name type="scientific">Eleusine coracana subsp. coracana</name>
    <dbReference type="NCBI Taxonomy" id="191504"/>
    <lineage>
        <taxon>Eukaryota</taxon>
        <taxon>Viridiplantae</taxon>
        <taxon>Streptophyta</taxon>
        <taxon>Embryophyta</taxon>
        <taxon>Tracheophyta</taxon>
        <taxon>Spermatophyta</taxon>
        <taxon>Magnoliopsida</taxon>
        <taxon>Liliopsida</taxon>
        <taxon>Poales</taxon>
        <taxon>Poaceae</taxon>
        <taxon>PACMAD clade</taxon>
        <taxon>Chloridoideae</taxon>
        <taxon>Cynodonteae</taxon>
        <taxon>Eleusininae</taxon>
        <taxon>Eleusine</taxon>
    </lineage>
</organism>
<dbReference type="InterPro" id="IPR012677">
    <property type="entry name" value="Nucleotide-bd_a/b_plait_sf"/>
</dbReference>
<sequence>MASAHAAFNTATAASRCISVNLASYRSSSCSPSHAQRPATASSGGVRNRQRLPTATACVQPPSASHGGATRLYVSGLSFRTTDDSLRNAFEKFGELTEGTDKITRDRENVNLMMNLHML</sequence>
<gene>
    <name evidence="3" type="primary">ga19251</name>
    <name evidence="3" type="ORF">PR202_ga19251</name>
</gene>
<evidence type="ECO:0000313" key="3">
    <source>
        <dbReference type="EMBL" id="GJN01946.1"/>
    </source>
</evidence>
<evidence type="ECO:0000256" key="2">
    <source>
        <dbReference type="SAM" id="MobiDB-lite"/>
    </source>
</evidence>
<dbReference type="AlphaFoldDB" id="A0AAV5CUX7"/>
<dbReference type="PANTHER" id="PTHR48027">
    <property type="entry name" value="HETEROGENEOUS NUCLEAR RIBONUCLEOPROTEIN 87F-RELATED"/>
    <property type="match status" value="1"/>
</dbReference>
<protein>
    <recommendedName>
        <fullName evidence="5">RRM domain-containing protein</fullName>
    </recommendedName>
</protein>
<feature type="region of interest" description="Disordered" evidence="2">
    <location>
        <begin position="27"/>
        <end position="66"/>
    </location>
</feature>
<reference evidence="3" key="1">
    <citation type="journal article" date="2018" name="DNA Res.">
        <title>Multiple hybrid de novo genome assembly of finger millet, an orphan allotetraploid crop.</title>
        <authorList>
            <person name="Hatakeyama M."/>
            <person name="Aluri S."/>
            <person name="Balachadran M.T."/>
            <person name="Sivarajan S.R."/>
            <person name="Patrignani A."/>
            <person name="Gruter S."/>
            <person name="Poveda L."/>
            <person name="Shimizu-Inatsugi R."/>
            <person name="Baeten J."/>
            <person name="Francoijs K.J."/>
            <person name="Nataraja K.N."/>
            <person name="Reddy Y.A.N."/>
            <person name="Phadnis S."/>
            <person name="Ravikumar R.L."/>
            <person name="Schlapbach R."/>
            <person name="Sreeman S.M."/>
            <person name="Shimizu K.K."/>
        </authorList>
    </citation>
    <scope>NUCLEOTIDE SEQUENCE</scope>
</reference>
<evidence type="ECO:0008006" key="5">
    <source>
        <dbReference type="Google" id="ProtNLM"/>
    </source>
</evidence>
<reference evidence="3" key="2">
    <citation type="submission" date="2021-12" db="EMBL/GenBank/DDBJ databases">
        <title>Resequencing data analysis of finger millet.</title>
        <authorList>
            <person name="Hatakeyama M."/>
            <person name="Aluri S."/>
            <person name="Balachadran M.T."/>
            <person name="Sivarajan S.R."/>
            <person name="Poveda L."/>
            <person name="Shimizu-Inatsugi R."/>
            <person name="Schlapbach R."/>
            <person name="Sreeman S.M."/>
            <person name="Shimizu K.K."/>
        </authorList>
    </citation>
    <scope>NUCLEOTIDE SEQUENCE</scope>
</reference>
<dbReference type="InterPro" id="IPR035979">
    <property type="entry name" value="RBD_domain_sf"/>
</dbReference>
<dbReference type="InterPro" id="IPR052462">
    <property type="entry name" value="SLIRP/GR-RBP-like"/>
</dbReference>
<evidence type="ECO:0000313" key="4">
    <source>
        <dbReference type="Proteomes" id="UP001054889"/>
    </source>
</evidence>
<proteinExistence type="predicted"/>
<feature type="compositionally biased region" description="Polar residues" evidence="2">
    <location>
        <begin position="27"/>
        <end position="45"/>
    </location>
</feature>
<keyword evidence="4" id="KW-1185">Reference proteome</keyword>
<dbReference type="Gene3D" id="3.30.70.330">
    <property type="match status" value="1"/>
</dbReference>
<name>A0AAV5CUX7_ELECO</name>